<reference evidence="2" key="1">
    <citation type="journal article" date="2015" name="Nature">
        <title>Complex archaea that bridge the gap between prokaryotes and eukaryotes.</title>
        <authorList>
            <person name="Spang A."/>
            <person name="Saw J.H."/>
            <person name="Jorgensen S.L."/>
            <person name="Zaremba-Niedzwiedzka K."/>
            <person name="Martijn J."/>
            <person name="Lind A.E."/>
            <person name="van Eijk R."/>
            <person name="Schleper C."/>
            <person name="Guy L."/>
            <person name="Ettema T.J."/>
        </authorList>
    </citation>
    <scope>NUCLEOTIDE SEQUENCE</scope>
</reference>
<evidence type="ECO:0000313" key="2">
    <source>
        <dbReference type="EMBL" id="KKL54251.1"/>
    </source>
</evidence>
<accession>A0A0F9DKC0</accession>
<comment type="caution">
    <text evidence="2">The sequence shown here is derived from an EMBL/GenBank/DDBJ whole genome shotgun (WGS) entry which is preliminary data.</text>
</comment>
<feature type="compositionally biased region" description="Acidic residues" evidence="1">
    <location>
        <begin position="59"/>
        <end position="68"/>
    </location>
</feature>
<feature type="region of interest" description="Disordered" evidence="1">
    <location>
        <begin position="283"/>
        <end position="329"/>
    </location>
</feature>
<proteinExistence type="predicted"/>
<sequence>MSDEKDPGDPPVDSTVAVAEPPDLPELETPASLEDSAQPAGQEPAPDKDAEGDAPPAEGDAEQAETEDPFASLDTLIQNIAENDPDRLADAIEKLPEEHRARYLGPDEERVKLANENSAKQWTEAVETAQKTAASYNDQNITSQLQEPLAQMAQVATDRAKAYREDREGSTANVVDANSWAPILGRQLGTIVTNAKTAQESQTRLEILSDFVGTLQEVFPVKLSHADMQKLQSIDSTSIKEWMGEYAGTYIEALQRKGAAPNTEDSESAKELTAQIATINEQFSGKGRKATKGELPAASSQPKNEQEMINWHATGKWTTAQKREWLAKQ</sequence>
<name>A0A0F9DKC0_9ZZZZ</name>
<organism evidence="2">
    <name type="scientific">marine sediment metagenome</name>
    <dbReference type="NCBI Taxonomy" id="412755"/>
    <lineage>
        <taxon>unclassified sequences</taxon>
        <taxon>metagenomes</taxon>
        <taxon>ecological metagenomes</taxon>
    </lineage>
</organism>
<dbReference type="EMBL" id="LAZR01031265">
    <property type="protein sequence ID" value="KKL54251.1"/>
    <property type="molecule type" value="Genomic_DNA"/>
</dbReference>
<dbReference type="AlphaFoldDB" id="A0A0F9DKC0"/>
<protein>
    <submittedName>
        <fullName evidence="2">Uncharacterized protein</fullName>
    </submittedName>
</protein>
<evidence type="ECO:0000256" key="1">
    <source>
        <dbReference type="SAM" id="MobiDB-lite"/>
    </source>
</evidence>
<gene>
    <name evidence="2" type="ORF">LCGC14_2267270</name>
</gene>
<feature type="region of interest" description="Disordered" evidence="1">
    <location>
        <begin position="1"/>
        <end position="72"/>
    </location>
</feature>